<evidence type="ECO:0000256" key="1">
    <source>
        <dbReference type="ARBA" id="ARBA00022679"/>
    </source>
</evidence>
<keyword evidence="1" id="KW-0808">Transferase</keyword>
<comment type="caution">
    <text evidence="11">The sequence shown here is derived from an EMBL/GenBank/DDBJ whole genome shotgun (WGS) entry which is preliminary data.</text>
</comment>
<dbReference type="InterPro" id="IPR041588">
    <property type="entry name" value="Integrase_H2C2"/>
</dbReference>
<dbReference type="InterPro" id="IPR001584">
    <property type="entry name" value="Integrase_cat-core"/>
</dbReference>
<dbReference type="Pfam" id="PF17917">
    <property type="entry name" value="RT_RNaseH"/>
    <property type="match status" value="1"/>
</dbReference>
<evidence type="ECO:0008006" key="13">
    <source>
        <dbReference type="Google" id="ProtNLM"/>
    </source>
</evidence>
<evidence type="ECO:0000256" key="5">
    <source>
        <dbReference type="ARBA" id="ARBA00022801"/>
    </source>
</evidence>
<keyword evidence="6" id="KW-0694">RNA-binding</keyword>
<dbReference type="GO" id="GO:0015074">
    <property type="term" value="P:DNA integration"/>
    <property type="evidence" value="ECO:0007669"/>
    <property type="project" value="InterPro"/>
</dbReference>
<name>A0A9W8IRH5_9AGAR</name>
<sequence>MAEPLCKDLDEIPLPLLRAINHTVPLIDEKKVYPWRPSKCPEVFRPQWAEKRDQYLKSGRWEITSAGNTVPMLFIPKPKKDKPELRTVIDLRERNKNTKKLTSPLPDIEGILRRLANKPFRSSLDMKAAYEQIRVIPEHVPRTAMTTPDGNMVSHVVQQGDCNAPATYQALMNHIFSPYIGRFMDVYLDDIVIYSDTLKEHIEHLRLIFEILKREKLYLSRSKLRFLVPELDILGHVVDDHGIRMDPAKVDSVLAWKTPTNRDLLRGFLGSVGYLADDVPGVRIPMGVLSAITGDTVPFRWGFTEQRAFEDVKRLVHKAREHRRKPLDYSPGAAPIWMVTDGCATGIAGVISQGDDWRTAKVAAFYSAKLNDAQRNYPTHEVEMLAGVESMLRHADILQGAKFQWITDHKGLIHLLDQEKLSGRKARWMEKIASFDFTVVYVPGTENVLADSLSRMYSNDAPGTIRAPSEYTYFDVADSDTSGLAKSTAPLLTGLEALSAVISSRRSRRTVPSAETGREETSSEWAARIAATKRFTLKGPREQEGDVQERKKVTAPEPSHSQKITIKIPGKKKRLTSNSVIPASDPLLNGAPLGPKLWDMIQFTDGVNILEELQGKYLNDSVFKPIIEDPSQFRNFEVSDGLIYLKEDGQKLLCVPKILINGRSARELIIDEAHSLLAHLGASKTIAYLRERVWWKDLVSDTKAFCETCVTCKRSKPDNQKPFGLLNPLPVPTSPWEAVGVDFVGPLPTSSNRNGSYDSLAVIICLLTGMVHLVPCRTDLTAKEMAELMFEEVYKHHGIPRDIVSDRDKLFTSVFWQRLHKLMGTKLRMSSAYHPQTDGSTERANRMVTQMLRQCISDKQTDWVQKIPAVEFAINCSRSESTGFSPFFLNTGRLPRVMLWDSAGKDEFPAIRNWALKKKLALIEAHDSILAARVKQTREANRHRRVAPFTEGDLVYVSTKNMTFP</sequence>
<evidence type="ECO:0000256" key="6">
    <source>
        <dbReference type="ARBA" id="ARBA00022884"/>
    </source>
</evidence>
<dbReference type="InterPro" id="IPR041373">
    <property type="entry name" value="RT_RNaseH"/>
</dbReference>
<keyword evidence="2" id="KW-0548">Nucleotidyltransferase</keyword>
<evidence type="ECO:0000259" key="9">
    <source>
        <dbReference type="PROSITE" id="PS50878"/>
    </source>
</evidence>
<dbReference type="CDD" id="cd09274">
    <property type="entry name" value="RNase_HI_RT_Ty3"/>
    <property type="match status" value="1"/>
</dbReference>
<dbReference type="Gene3D" id="3.10.10.10">
    <property type="entry name" value="HIV Type 1 Reverse Transcriptase, subunit A, domain 1"/>
    <property type="match status" value="1"/>
</dbReference>
<dbReference type="Gene3D" id="3.30.70.270">
    <property type="match status" value="2"/>
</dbReference>
<organism evidence="11 12">
    <name type="scientific">Candolleomyces eurysporus</name>
    <dbReference type="NCBI Taxonomy" id="2828524"/>
    <lineage>
        <taxon>Eukaryota</taxon>
        <taxon>Fungi</taxon>
        <taxon>Dikarya</taxon>
        <taxon>Basidiomycota</taxon>
        <taxon>Agaricomycotina</taxon>
        <taxon>Agaricomycetes</taxon>
        <taxon>Agaricomycetidae</taxon>
        <taxon>Agaricales</taxon>
        <taxon>Agaricineae</taxon>
        <taxon>Psathyrellaceae</taxon>
        <taxon>Candolleomyces</taxon>
    </lineage>
</organism>
<dbReference type="InterPro" id="IPR043128">
    <property type="entry name" value="Rev_trsase/Diguanyl_cyclase"/>
</dbReference>
<dbReference type="FunFam" id="3.30.420.10:FF:000032">
    <property type="entry name" value="Retrovirus-related Pol polyprotein from transposon 297-like Protein"/>
    <property type="match status" value="1"/>
</dbReference>
<evidence type="ECO:0000256" key="3">
    <source>
        <dbReference type="ARBA" id="ARBA00022722"/>
    </source>
</evidence>
<feature type="region of interest" description="Disordered" evidence="8">
    <location>
        <begin position="536"/>
        <end position="561"/>
    </location>
</feature>
<dbReference type="GO" id="GO:0016787">
    <property type="term" value="F:hydrolase activity"/>
    <property type="evidence" value="ECO:0007669"/>
    <property type="project" value="UniProtKB-KW"/>
</dbReference>
<protein>
    <recommendedName>
        <fullName evidence="13">Reverse transcriptase</fullName>
    </recommendedName>
</protein>
<dbReference type="GO" id="GO:0004519">
    <property type="term" value="F:endonuclease activity"/>
    <property type="evidence" value="ECO:0007669"/>
    <property type="project" value="UniProtKB-KW"/>
</dbReference>
<keyword evidence="5" id="KW-0378">Hydrolase</keyword>
<evidence type="ECO:0000256" key="2">
    <source>
        <dbReference type="ARBA" id="ARBA00022695"/>
    </source>
</evidence>
<dbReference type="AlphaFoldDB" id="A0A9W8IRH5"/>
<dbReference type="GO" id="GO:0003723">
    <property type="term" value="F:RNA binding"/>
    <property type="evidence" value="ECO:0007669"/>
    <property type="project" value="UniProtKB-KW"/>
</dbReference>
<dbReference type="PROSITE" id="PS50878">
    <property type="entry name" value="RT_POL"/>
    <property type="match status" value="1"/>
</dbReference>
<feature type="non-terminal residue" evidence="11">
    <location>
        <position position="965"/>
    </location>
</feature>
<dbReference type="Gene3D" id="3.30.420.10">
    <property type="entry name" value="Ribonuclease H-like superfamily/Ribonuclease H"/>
    <property type="match status" value="1"/>
</dbReference>
<keyword evidence="7" id="KW-0695">RNA-directed DNA polymerase</keyword>
<dbReference type="InterPro" id="IPR043502">
    <property type="entry name" value="DNA/RNA_pol_sf"/>
</dbReference>
<feature type="domain" description="Integrase catalytic" evidence="10">
    <location>
        <begin position="731"/>
        <end position="894"/>
    </location>
</feature>
<dbReference type="EMBL" id="JANBPK010001908">
    <property type="protein sequence ID" value="KAJ2920479.1"/>
    <property type="molecule type" value="Genomic_DNA"/>
</dbReference>
<evidence type="ECO:0000259" key="10">
    <source>
        <dbReference type="PROSITE" id="PS50994"/>
    </source>
</evidence>
<evidence type="ECO:0000313" key="12">
    <source>
        <dbReference type="Proteomes" id="UP001140091"/>
    </source>
</evidence>
<keyword evidence="4" id="KW-0255">Endonuclease</keyword>
<dbReference type="OrthoDB" id="3227343at2759"/>
<reference evidence="11" key="1">
    <citation type="submission" date="2022-06" db="EMBL/GenBank/DDBJ databases">
        <title>Genome Sequence of Candolleomyces eurysporus.</title>
        <authorList>
            <person name="Buettner E."/>
        </authorList>
    </citation>
    <scope>NUCLEOTIDE SEQUENCE</scope>
    <source>
        <strain evidence="11">VTCC 930004</strain>
    </source>
</reference>
<dbReference type="InterPro" id="IPR036397">
    <property type="entry name" value="RNaseH_sf"/>
</dbReference>
<proteinExistence type="predicted"/>
<gene>
    <name evidence="11" type="ORF">H1R20_g16615</name>
</gene>
<evidence type="ECO:0000313" key="11">
    <source>
        <dbReference type="EMBL" id="KAJ2920479.1"/>
    </source>
</evidence>
<dbReference type="InterPro" id="IPR000477">
    <property type="entry name" value="RT_dom"/>
</dbReference>
<dbReference type="CDD" id="cd01647">
    <property type="entry name" value="RT_LTR"/>
    <property type="match status" value="1"/>
</dbReference>
<dbReference type="PANTHER" id="PTHR37984">
    <property type="entry name" value="PROTEIN CBG26694"/>
    <property type="match status" value="1"/>
</dbReference>
<accession>A0A9W8IRH5</accession>
<evidence type="ECO:0000256" key="4">
    <source>
        <dbReference type="ARBA" id="ARBA00022759"/>
    </source>
</evidence>
<feature type="compositionally biased region" description="Basic and acidic residues" evidence="8">
    <location>
        <begin position="539"/>
        <end position="554"/>
    </location>
</feature>
<evidence type="ECO:0000256" key="7">
    <source>
        <dbReference type="ARBA" id="ARBA00022918"/>
    </source>
</evidence>
<dbReference type="Pfam" id="PF17921">
    <property type="entry name" value="Integrase_H2C2"/>
    <property type="match status" value="1"/>
</dbReference>
<dbReference type="GO" id="GO:0005634">
    <property type="term" value="C:nucleus"/>
    <property type="evidence" value="ECO:0007669"/>
    <property type="project" value="UniProtKB-ARBA"/>
</dbReference>
<evidence type="ECO:0000256" key="8">
    <source>
        <dbReference type="SAM" id="MobiDB-lite"/>
    </source>
</evidence>
<dbReference type="PROSITE" id="PS50994">
    <property type="entry name" value="INTEGRASE"/>
    <property type="match status" value="1"/>
</dbReference>
<dbReference type="SUPFAM" id="SSF53098">
    <property type="entry name" value="Ribonuclease H-like"/>
    <property type="match status" value="1"/>
</dbReference>
<keyword evidence="12" id="KW-1185">Reference proteome</keyword>
<dbReference type="PANTHER" id="PTHR37984:SF5">
    <property type="entry name" value="PROTEIN NYNRIN-LIKE"/>
    <property type="match status" value="1"/>
</dbReference>
<dbReference type="Gene3D" id="1.10.340.70">
    <property type="match status" value="1"/>
</dbReference>
<dbReference type="Proteomes" id="UP001140091">
    <property type="component" value="Unassembled WGS sequence"/>
</dbReference>
<dbReference type="InterPro" id="IPR012337">
    <property type="entry name" value="RNaseH-like_sf"/>
</dbReference>
<feature type="domain" description="Reverse transcriptase" evidence="9">
    <location>
        <begin position="56"/>
        <end position="238"/>
    </location>
</feature>
<dbReference type="GO" id="GO:0003964">
    <property type="term" value="F:RNA-directed DNA polymerase activity"/>
    <property type="evidence" value="ECO:0007669"/>
    <property type="project" value="UniProtKB-KW"/>
</dbReference>
<keyword evidence="3" id="KW-0540">Nuclease</keyword>
<dbReference type="InterPro" id="IPR050951">
    <property type="entry name" value="Retrovirus_Pol_polyprotein"/>
</dbReference>
<dbReference type="SUPFAM" id="SSF56672">
    <property type="entry name" value="DNA/RNA polymerases"/>
    <property type="match status" value="1"/>
</dbReference>
<dbReference type="Pfam" id="PF00078">
    <property type="entry name" value="RVT_1"/>
    <property type="match status" value="1"/>
</dbReference>